<accession>A0A0R3MBQ6</accession>
<evidence type="ECO:0000313" key="2">
    <source>
        <dbReference type="Proteomes" id="UP000052023"/>
    </source>
</evidence>
<dbReference type="EMBL" id="LLYA01000215">
    <property type="protein sequence ID" value="KRR16862.1"/>
    <property type="molecule type" value="Genomic_DNA"/>
</dbReference>
<name>A0A0R3MBQ6_9BRAD</name>
<proteinExistence type="predicted"/>
<protein>
    <submittedName>
        <fullName evidence="1">Uncharacterized protein</fullName>
    </submittedName>
</protein>
<keyword evidence="2" id="KW-1185">Reference proteome</keyword>
<reference evidence="1 2" key="1">
    <citation type="submission" date="2014-03" db="EMBL/GenBank/DDBJ databases">
        <title>Bradyrhizobium valentinum sp. nov., isolated from effective nodules of Lupinus mariae-josephae, a lupine endemic of basic-lime soils in Eastern Spain.</title>
        <authorList>
            <person name="Duran D."/>
            <person name="Rey L."/>
            <person name="Navarro A."/>
            <person name="Busquets A."/>
            <person name="Imperial J."/>
            <person name="Ruiz-Argueso T."/>
        </authorList>
    </citation>
    <scope>NUCLEOTIDE SEQUENCE [LARGE SCALE GENOMIC DNA]</scope>
    <source>
        <strain evidence="1 2">Ro19</strain>
    </source>
</reference>
<dbReference type="OrthoDB" id="8221842at2"/>
<dbReference type="AlphaFoldDB" id="A0A0R3MBQ6"/>
<gene>
    <name evidence="1" type="ORF">CQ13_36510</name>
</gene>
<organism evidence="1 2">
    <name type="scientific">Bradyrhizobium retamae</name>
    <dbReference type="NCBI Taxonomy" id="1300035"/>
    <lineage>
        <taxon>Bacteria</taxon>
        <taxon>Pseudomonadati</taxon>
        <taxon>Pseudomonadota</taxon>
        <taxon>Alphaproteobacteria</taxon>
        <taxon>Hyphomicrobiales</taxon>
        <taxon>Nitrobacteraceae</taxon>
        <taxon>Bradyrhizobium</taxon>
    </lineage>
</organism>
<dbReference type="RefSeq" id="WP_057847864.1">
    <property type="nucleotide sequence ID" value="NZ_LLYA01000215.1"/>
</dbReference>
<evidence type="ECO:0000313" key="1">
    <source>
        <dbReference type="EMBL" id="KRR16862.1"/>
    </source>
</evidence>
<comment type="caution">
    <text evidence="1">The sequence shown here is derived from an EMBL/GenBank/DDBJ whole genome shotgun (WGS) entry which is preliminary data.</text>
</comment>
<dbReference type="Proteomes" id="UP000052023">
    <property type="component" value="Unassembled WGS sequence"/>
</dbReference>
<sequence length="270" mass="29481">MIVISPALVLSPAAASYSLNNPLFGYRNFVTADGIVADTEEDDYPASNLANPLTYPAAGWRAADTSAQYVTFTISEIDQVDYIGIAGHNFGSAAIALVLESFIAGVWTEIMPERMPADDSPLLYRFEAQSVSQIRIGLASGMAPARAAVVYIGPSLVHQRRIYVPHSPLKLSRTTDVVSGMSEASDFLGRIVLGEYVGTGIDLKNLTPDWYRANFDPFVVAAKTAPFFFAWRPLHYPNEVGFCWLTNNPKPVNQRNNGMMSVQLQVNGIV</sequence>